<sequence length="112" mass="12209">MTFPDGIEALIGHPNDYYDLVLCEGELLKAVDDGYDINTFGNRTACTEPSTREGVEALLLIGPRGRIISQANIGKLGLKGESPSLVNNGQEPFWTVVEVRIFIVGSEEVKTQ</sequence>
<keyword evidence="2" id="KW-1185">Reference proteome</keyword>
<name>A0AAE8M6Z4_9HYPO</name>
<evidence type="ECO:0000313" key="1">
    <source>
        <dbReference type="EMBL" id="SPJ75309.1"/>
    </source>
</evidence>
<proteinExistence type="predicted"/>
<dbReference type="Proteomes" id="UP001187734">
    <property type="component" value="Unassembled WGS sequence"/>
</dbReference>
<comment type="caution">
    <text evidence="1">The sequence shown here is derived from an EMBL/GenBank/DDBJ whole genome shotgun (WGS) entry which is preliminary data.</text>
</comment>
<gene>
    <name evidence="1" type="ORF">FTOL_05040</name>
</gene>
<protein>
    <submittedName>
        <fullName evidence="1">Uncharacterized protein</fullName>
    </submittedName>
</protein>
<dbReference type="EMBL" id="ONZP01000154">
    <property type="protein sequence ID" value="SPJ75309.1"/>
    <property type="molecule type" value="Genomic_DNA"/>
</dbReference>
<dbReference type="AlphaFoldDB" id="A0AAE8M6Z4"/>
<accession>A0AAE8M6Z4</accession>
<reference evidence="1" key="1">
    <citation type="submission" date="2018-03" db="EMBL/GenBank/DDBJ databases">
        <authorList>
            <person name="Guldener U."/>
        </authorList>
    </citation>
    <scope>NUCLEOTIDE SEQUENCE</scope>
</reference>
<organism evidence="1 2">
    <name type="scientific">Fusarium torulosum</name>
    <dbReference type="NCBI Taxonomy" id="33205"/>
    <lineage>
        <taxon>Eukaryota</taxon>
        <taxon>Fungi</taxon>
        <taxon>Dikarya</taxon>
        <taxon>Ascomycota</taxon>
        <taxon>Pezizomycotina</taxon>
        <taxon>Sordariomycetes</taxon>
        <taxon>Hypocreomycetidae</taxon>
        <taxon>Hypocreales</taxon>
        <taxon>Nectriaceae</taxon>
        <taxon>Fusarium</taxon>
    </lineage>
</organism>
<evidence type="ECO:0000313" key="2">
    <source>
        <dbReference type="Proteomes" id="UP001187734"/>
    </source>
</evidence>